<feature type="compositionally biased region" description="Low complexity" evidence="1">
    <location>
        <begin position="69"/>
        <end position="85"/>
    </location>
</feature>
<name>A0A427YJG0_9TREE</name>
<dbReference type="OrthoDB" id="2591246at2759"/>
<proteinExistence type="predicted"/>
<dbReference type="AlphaFoldDB" id="A0A427YJG0"/>
<comment type="caution">
    <text evidence="2">The sequence shown here is derived from an EMBL/GenBank/DDBJ whole genome shotgun (WGS) entry which is preliminary data.</text>
</comment>
<reference evidence="2 3" key="1">
    <citation type="submission" date="2018-11" db="EMBL/GenBank/DDBJ databases">
        <title>Genome sequence of Saitozyma podzolica DSM 27192.</title>
        <authorList>
            <person name="Aliyu H."/>
            <person name="Gorte O."/>
            <person name="Ochsenreither K."/>
        </authorList>
    </citation>
    <scope>NUCLEOTIDE SEQUENCE [LARGE SCALE GENOMIC DNA]</scope>
    <source>
        <strain evidence="2 3">DSM 27192</strain>
    </source>
</reference>
<protein>
    <submittedName>
        <fullName evidence="2">Uncharacterized protein</fullName>
    </submittedName>
</protein>
<gene>
    <name evidence="2" type="ORF">EHS25_009506</name>
</gene>
<feature type="region of interest" description="Disordered" evidence="1">
    <location>
        <begin position="220"/>
        <end position="258"/>
    </location>
</feature>
<keyword evidence="3" id="KW-1185">Reference proteome</keyword>
<dbReference type="EMBL" id="RSCD01000008">
    <property type="protein sequence ID" value="RSH91207.1"/>
    <property type="molecule type" value="Genomic_DNA"/>
</dbReference>
<evidence type="ECO:0000313" key="3">
    <source>
        <dbReference type="Proteomes" id="UP000279259"/>
    </source>
</evidence>
<sequence>MATVSGPRFRSALSQLWNTPVAGPSRLRLSPFRPVQTRLASTRPAPGLSPPSISRVKASQRAPAPAPSLPNNLPSPTASPNAPNAGRSKWPWRPIPSSPGVIEEERVIFSRPYEGPLGPRVKMLWFIVPVWGLADGAVDARHTFVRYIPVRRRVRDVLSLPARRRGPPLAVEDHHPSLASTGPACVGVLRAGYPGKGCWRAKLRQVAAWRASDEFGEWAELEGNTGGGDSSADDPRCLESSQDSNHVTPNSPADAETARSPYLDLKVLTPHKTRFNFDAFPYRLDFRDTPAVKKAEDDVVLSLGRLETVFGKIV</sequence>
<accession>A0A427YJG0</accession>
<dbReference type="Proteomes" id="UP000279259">
    <property type="component" value="Unassembled WGS sequence"/>
</dbReference>
<feature type="region of interest" description="Disordered" evidence="1">
    <location>
        <begin position="39"/>
        <end position="92"/>
    </location>
</feature>
<feature type="compositionally biased region" description="Polar residues" evidence="1">
    <location>
        <begin position="239"/>
        <end position="251"/>
    </location>
</feature>
<evidence type="ECO:0000313" key="2">
    <source>
        <dbReference type="EMBL" id="RSH91207.1"/>
    </source>
</evidence>
<organism evidence="2 3">
    <name type="scientific">Saitozyma podzolica</name>
    <dbReference type="NCBI Taxonomy" id="1890683"/>
    <lineage>
        <taxon>Eukaryota</taxon>
        <taxon>Fungi</taxon>
        <taxon>Dikarya</taxon>
        <taxon>Basidiomycota</taxon>
        <taxon>Agaricomycotina</taxon>
        <taxon>Tremellomycetes</taxon>
        <taxon>Tremellales</taxon>
        <taxon>Trimorphomycetaceae</taxon>
        <taxon>Saitozyma</taxon>
    </lineage>
</organism>
<evidence type="ECO:0000256" key="1">
    <source>
        <dbReference type="SAM" id="MobiDB-lite"/>
    </source>
</evidence>